<keyword evidence="4 8" id="KW-0812">Transmembrane</keyword>
<evidence type="ECO:0000256" key="6">
    <source>
        <dbReference type="ARBA" id="ARBA00023136"/>
    </source>
</evidence>
<evidence type="ECO:0000256" key="1">
    <source>
        <dbReference type="ARBA" id="ARBA00004651"/>
    </source>
</evidence>
<feature type="transmembrane region" description="Helical" evidence="8">
    <location>
        <begin position="342"/>
        <end position="363"/>
    </location>
</feature>
<dbReference type="Pfam" id="PF09594">
    <property type="entry name" value="GT87"/>
    <property type="match status" value="1"/>
</dbReference>
<feature type="transmembrane region" description="Helical" evidence="8">
    <location>
        <begin position="93"/>
        <end position="118"/>
    </location>
</feature>
<evidence type="ECO:0000256" key="3">
    <source>
        <dbReference type="ARBA" id="ARBA00022679"/>
    </source>
</evidence>
<keyword evidence="5 8" id="KW-1133">Transmembrane helix</keyword>
<sequence length="418" mass="45024">MRSVLSWLWCRPLGRAVLVLANLLALSTLYFRWNEHGPFLFLTPIDVDVYRLGAQVWLDGGDMYGPLPLTQAGVELPFTYPPLAAVLFTPLTVISWSTAGFVMTSVTVLLTALVLAALLSHYGVRAPGRVPWALLAVLPLALVTDPVRGTAGFGQVNLVLMALVVLDCLARSPRWPRGLLVGVAAAVKLTPAVFLLYFLLDRDRRAAVTTLLSFAGATALGFALAWRDSVKYWTVTLFDTNRIGEPSYPGNQSIKGLLARLGLTGTALTVVWLLLCLGVLLVVLRAMRAAAGGPGGAPWVLSLNALAGLLVSPVSWSHHWVWVVPAGFCLVLLGVRTRDRLALGLAAVLAFTAWAATNWWYSFHAHLGWNPLQTVLGNAYVLVAVAILVAAPRLFVTQRGSDRGLDAADRAKPQSVGR</sequence>
<keyword evidence="2" id="KW-1003">Cell membrane</keyword>
<keyword evidence="3 9" id="KW-0808">Transferase</keyword>
<accession>A0ABS5A9H6</accession>
<feature type="transmembrane region" description="Helical" evidence="8">
    <location>
        <begin position="179"/>
        <end position="200"/>
    </location>
</feature>
<keyword evidence="6 8" id="KW-0472">Membrane</keyword>
<name>A0ABS5A9H6_9PSEU</name>
<dbReference type="RefSeq" id="WP_143342971.1">
    <property type="nucleotide sequence ID" value="NZ_JAGIOO010000001.1"/>
</dbReference>
<evidence type="ECO:0000256" key="2">
    <source>
        <dbReference type="ARBA" id="ARBA00022475"/>
    </source>
</evidence>
<evidence type="ECO:0000313" key="9">
    <source>
        <dbReference type="EMBL" id="MBP2472869.1"/>
    </source>
</evidence>
<feature type="transmembrane region" description="Helical" evidence="8">
    <location>
        <begin position="375"/>
        <end position="396"/>
    </location>
</feature>
<feature type="transmembrane region" description="Helical" evidence="8">
    <location>
        <begin position="130"/>
        <end position="147"/>
    </location>
</feature>
<keyword evidence="9" id="KW-0328">Glycosyltransferase</keyword>
<comment type="similarity">
    <text evidence="7">Belongs to the glycosyltransferase 87 family.</text>
</comment>
<evidence type="ECO:0000256" key="5">
    <source>
        <dbReference type="ARBA" id="ARBA00022989"/>
    </source>
</evidence>
<feature type="transmembrane region" description="Helical" evidence="8">
    <location>
        <begin position="319"/>
        <end position="335"/>
    </location>
</feature>
<dbReference type="InterPro" id="IPR018584">
    <property type="entry name" value="GT87"/>
</dbReference>
<comment type="subcellular location">
    <subcellularLocation>
        <location evidence="1">Cell membrane</location>
        <topology evidence="1">Multi-pass membrane protein</topology>
    </subcellularLocation>
</comment>
<evidence type="ECO:0000313" key="10">
    <source>
        <dbReference type="Proteomes" id="UP001519363"/>
    </source>
</evidence>
<proteinExistence type="inferred from homology"/>
<evidence type="ECO:0000256" key="4">
    <source>
        <dbReference type="ARBA" id="ARBA00022692"/>
    </source>
</evidence>
<comment type="caution">
    <text evidence="9">The sequence shown here is derived from an EMBL/GenBank/DDBJ whole genome shotgun (WGS) entry which is preliminary data.</text>
</comment>
<dbReference type="Proteomes" id="UP001519363">
    <property type="component" value="Unassembled WGS sequence"/>
</dbReference>
<feature type="transmembrane region" description="Helical" evidence="8">
    <location>
        <begin position="12"/>
        <end position="33"/>
    </location>
</feature>
<dbReference type="EC" id="2.4.1.-" evidence="9"/>
<reference evidence="9 10" key="1">
    <citation type="submission" date="2021-03" db="EMBL/GenBank/DDBJ databases">
        <title>Sequencing the genomes of 1000 actinobacteria strains.</title>
        <authorList>
            <person name="Klenk H.-P."/>
        </authorList>
    </citation>
    <scope>NUCLEOTIDE SEQUENCE [LARGE SCALE GENOMIC DNA]</scope>
    <source>
        <strain evidence="9 10">DSM 44580</strain>
    </source>
</reference>
<evidence type="ECO:0000256" key="8">
    <source>
        <dbReference type="SAM" id="Phobius"/>
    </source>
</evidence>
<organism evidence="9 10">
    <name type="scientific">Crossiella equi</name>
    <dbReference type="NCBI Taxonomy" id="130796"/>
    <lineage>
        <taxon>Bacteria</taxon>
        <taxon>Bacillati</taxon>
        <taxon>Actinomycetota</taxon>
        <taxon>Actinomycetes</taxon>
        <taxon>Pseudonocardiales</taxon>
        <taxon>Pseudonocardiaceae</taxon>
        <taxon>Crossiella</taxon>
    </lineage>
</organism>
<evidence type="ECO:0000256" key="7">
    <source>
        <dbReference type="ARBA" id="ARBA00024033"/>
    </source>
</evidence>
<feature type="transmembrane region" description="Helical" evidence="8">
    <location>
        <begin position="261"/>
        <end position="284"/>
    </location>
</feature>
<gene>
    <name evidence="9" type="ORF">JOF53_001741</name>
</gene>
<dbReference type="GO" id="GO:0016757">
    <property type="term" value="F:glycosyltransferase activity"/>
    <property type="evidence" value="ECO:0007669"/>
    <property type="project" value="UniProtKB-KW"/>
</dbReference>
<dbReference type="EMBL" id="JAGIOO010000001">
    <property type="protein sequence ID" value="MBP2472869.1"/>
    <property type="molecule type" value="Genomic_DNA"/>
</dbReference>
<protein>
    <submittedName>
        <fullName evidence="9">Alpha-1,2-mannosyltransferase</fullName>
        <ecNumber evidence="9">2.4.1.-</ecNumber>
    </submittedName>
</protein>
<keyword evidence="10" id="KW-1185">Reference proteome</keyword>
<feature type="transmembrane region" description="Helical" evidence="8">
    <location>
        <begin position="206"/>
        <end position="226"/>
    </location>
</feature>